<dbReference type="EMBL" id="CP076129">
    <property type="protein sequence ID" value="QWG10112.1"/>
    <property type="molecule type" value="Genomic_DNA"/>
</dbReference>
<dbReference type="RefSeq" id="WP_144076766.1">
    <property type="nucleotide sequence ID" value="NZ_CP076129.1"/>
</dbReference>
<gene>
    <name evidence="1" type="ORF">KM029_20740</name>
</gene>
<protein>
    <submittedName>
        <fullName evidence="1">Uncharacterized protein</fullName>
    </submittedName>
</protein>
<organism evidence="1 2">
    <name type="scientific">Flammeovirga kamogawensis</name>
    <dbReference type="NCBI Taxonomy" id="373891"/>
    <lineage>
        <taxon>Bacteria</taxon>
        <taxon>Pseudomonadati</taxon>
        <taxon>Bacteroidota</taxon>
        <taxon>Cytophagia</taxon>
        <taxon>Cytophagales</taxon>
        <taxon>Flammeovirgaceae</taxon>
        <taxon>Flammeovirga</taxon>
    </lineage>
</organism>
<dbReference type="Proteomes" id="UP000682802">
    <property type="component" value="Chromosome 2"/>
</dbReference>
<evidence type="ECO:0000313" key="2">
    <source>
        <dbReference type="Proteomes" id="UP000682802"/>
    </source>
</evidence>
<reference evidence="1 2" key="1">
    <citation type="submission" date="2021-05" db="EMBL/GenBank/DDBJ databases">
        <title>Comparative genomic studies on the polysaccharide-degrading batcterial strains of the Flammeovirga genus.</title>
        <authorList>
            <person name="Zewei F."/>
            <person name="Zheng Z."/>
            <person name="Yu L."/>
            <person name="Ruyue G."/>
            <person name="Yanhong M."/>
            <person name="Yuanyuan C."/>
            <person name="Jingyan G."/>
            <person name="Wenjun H."/>
        </authorList>
    </citation>
    <scope>NUCLEOTIDE SEQUENCE [LARGE SCALE GENOMIC DNA]</scope>
    <source>
        <strain evidence="1 2">YS10</strain>
    </source>
</reference>
<keyword evidence="2" id="KW-1185">Reference proteome</keyword>
<name>A0ABX8H3H3_9BACT</name>
<accession>A0ABX8H3H3</accession>
<evidence type="ECO:0000313" key="1">
    <source>
        <dbReference type="EMBL" id="QWG10112.1"/>
    </source>
</evidence>
<sequence>MKYTIDDNGQIKLEDKKYWILSGELNNFNINDLLEILVDIENVVSGKYEGSSFSDNVIVVNFDRSIAKIEGYDGVIGEESTENIYKMLKEWYTILKEKEDQHS</sequence>
<proteinExistence type="predicted"/>